<keyword evidence="5" id="KW-1185">Reference proteome</keyword>
<dbReference type="PANTHER" id="PTHR10963:SF24">
    <property type="entry name" value="GLYCOSIDASE C21B10.07-RELATED"/>
    <property type="match status" value="1"/>
</dbReference>
<evidence type="ECO:0000259" key="3">
    <source>
        <dbReference type="PROSITE" id="PS51762"/>
    </source>
</evidence>
<dbReference type="Proteomes" id="UP000198406">
    <property type="component" value="Unassembled WGS sequence"/>
</dbReference>
<dbReference type="AlphaFoldDB" id="A0A1Z5JR39"/>
<feature type="domain" description="GH16" evidence="3">
    <location>
        <begin position="99"/>
        <end position="357"/>
    </location>
</feature>
<evidence type="ECO:0000256" key="2">
    <source>
        <dbReference type="SAM" id="Phobius"/>
    </source>
</evidence>
<dbReference type="OrthoDB" id="192832at2759"/>
<dbReference type="InterPro" id="IPR000757">
    <property type="entry name" value="Beta-glucanase-like"/>
</dbReference>
<feature type="transmembrane region" description="Helical" evidence="2">
    <location>
        <begin position="55"/>
        <end position="79"/>
    </location>
</feature>
<keyword evidence="2" id="KW-0812">Transmembrane</keyword>
<dbReference type="PROSITE" id="PS51762">
    <property type="entry name" value="GH16_2"/>
    <property type="match status" value="1"/>
</dbReference>
<dbReference type="EMBL" id="BDSP01000106">
    <property type="protein sequence ID" value="GAX16484.1"/>
    <property type="molecule type" value="Genomic_DNA"/>
</dbReference>
<organism evidence="4 5">
    <name type="scientific">Fistulifera solaris</name>
    <name type="common">Oleaginous diatom</name>
    <dbReference type="NCBI Taxonomy" id="1519565"/>
    <lineage>
        <taxon>Eukaryota</taxon>
        <taxon>Sar</taxon>
        <taxon>Stramenopiles</taxon>
        <taxon>Ochrophyta</taxon>
        <taxon>Bacillariophyta</taxon>
        <taxon>Bacillariophyceae</taxon>
        <taxon>Bacillariophycidae</taxon>
        <taxon>Naviculales</taxon>
        <taxon>Naviculaceae</taxon>
        <taxon>Fistulifera</taxon>
    </lineage>
</organism>
<evidence type="ECO:0000313" key="4">
    <source>
        <dbReference type="EMBL" id="GAX16484.1"/>
    </source>
</evidence>
<evidence type="ECO:0000256" key="1">
    <source>
        <dbReference type="SAM" id="MobiDB-lite"/>
    </source>
</evidence>
<reference evidence="4 5" key="1">
    <citation type="journal article" date="2015" name="Plant Cell">
        <title>Oil accumulation by the oleaginous diatom Fistulifera solaris as revealed by the genome and transcriptome.</title>
        <authorList>
            <person name="Tanaka T."/>
            <person name="Maeda Y."/>
            <person name="Veluchamy A."/>
            <person name="Tanaka M."/>
            <person name="Abida H."/>
            <person name="Marechal E."/>
            <person name="Bowler C."/>
            <person name="Muto M."/>
            <person name="Sunaga Y."/>
            <person name="Tanaka M."/>
            <person name="Yoshino T."/>
            <person name="Taniguchi T."/>
            <person name="Fukuda Y."/>
            <person name="Nemoto M."/>
            <person name="Matsumoto M."/>
            <person name="Wong P.S."/>
            <person name="Aburatani S."/>
            <person name="Fujibuchi W."/>
        </authorList>
    </citation>
    <scope>NUCLEOTIDE SEQUENCE [LARGE SCALE GENOMIC DNA]</scope>
    <source>
        <strain evidence="4 5">JPCC DA0580</strain>
    </source>
</reference>
<proteinExistence type="predicted"/>
<sequence>MAPNESTALLSRDKDDGDDEEEEADSSSTSCDHDIYLSIDGQHSMKSQQHHHRQTLVLCSSRAMGFLFMGIVTFLLGWYARNQQQQPSNAKSHSHNNNTHYTGPFQLIELQQGANLLNYYDFLDGPDSAGSAGFQTYVSRRRAHQLQLLQIHPDGALIMKSAPNAGNKRFSIRLEGKRRFNRGLFVLHVDHIPAGCGTWPAFWLTDEDHWPYHGEIDIVEGVNDQSHAKTALHTAESCSMYAQVPPYAQTGEWDRSTGIPNTYTGILDHETSVPADNCWVLAPHQWSNQGCVVTHSHNNTLGARFNEQGGGIYVLDWDPDHGYIKSWVFPQSQGYPANLEQATLSAESDSPVAPNPNDWHQAPYAYFAIGANSSCSSDHFSNMRLIFNLAFCGTVAGNRFVQDCPDLAAQFAVKDDVVATCNAYVASEPEALEEAYWKIKGVYVYQRGTAR</sequence>
<accession>A0A1Z5JR39</accession>
<dbReference type="SUPFAM" id="SSF49899">
    <property type="entry name" value="Concanavalin A-like lectins/glucanases"/>
    <property type="match status" value="1"/>
</dbReference>
<comment type="caution">
    <text evidence="4">The sequence shown here is derived from an EMBL/GenBank/DDBJ whole genome shotgun (WGS) entry which is preliminary data.</text>
</comment>
<dbReference type="InParanoid" id="A0A1Z5JR39"/>
<protein>
    <recommendedName>
        <fullName evidence="3">GH16 domain-containing protein</fullName>
    </recommendedName>
</protein>
<keyword evidence="2" id="KW-1133">Transmembrane helix</keyword>
<dbReference type="InterPro" id="IPR050546">
    <property type="entry name" value="Glycosyl_Hydrlase_16"/>
</dbReference>
<name>A0A1Z5JR39_FISSO</name>
<evidence type="ECO:0000313" key="5">
    <source>
        <dbReference type="Proteomes" id="UP000198406"/>
    </source>
</evidence>
<feature type="compositionally biased region" description="Acidic residues" evidence="1">
    <location>
        <begin position="16"/>
        <end position="25"/>
    </location>
</feature>
<dbReference type="GO" id="GO:0004553">
    <property type="term" value="F:hydrolase activity, hydrolyzing O-glycosyl compounds"/>
    <property type="evidence" value="ECO:0007669"/>
    <property type="project" value="InterPro"/>
</dbReference>
<dbReference type="InterPro" id="IPR013320">
    <property type="entry name" value="ConA-like_dom_sf"/>
</dbReference>
<dbReference type="Gene3D" id="2.60.120.200">
    <property type="match status" value="1"/>
</dbReference>
<dbReference type="PANTHER" id="PTHR10963">
    <property type="entry name" value="GLYCOSYL HYDROLASE-RELATED"/>
    <property type="match status" value="1"/>
</dbReference>
<gene>
    <name evidence="4" type="ORF">FisN_19Lh064</name>
</gene>
<dbReference type="GO" id="GO:0009251">
    <property type="term" value="P:glucan catabolic process"/>
    <property type="evidence" value="ECO:0007669"/>
    <property type="project" value="TreeGrafter"/>
</dbReference>
<keyword evidence="2" id="KW-0472">Membrane</keyword>
<feature type="region of interest" description="Disordered" evidence="1">
    <location>
        <begin position="1"/>
        <end position="33"/>
    </location>
</feature>
<dbReference type="Pfam" id="PF26113">
    <property type="entry name" value="GH16_XgeA"/>
    <property type="match status" value="1"/>
</dbReference>